<reference evidence="4" key="1">
    <citation type="journal article" date="2021" name="PeerJ">
        <title>Extensive microbial diversity within the chicken gut microbiome revealed by metagenomics and culture.</title>
        <authorList>
            <person name="Gilroy R."/>
            <person name="Ravi A."/>
            <person name="Getino M."/>
            <person name="Pursley I."/>
            <person name="Horton D.L."/>
            <person name="Alikhan N.F."/>
            <person name="Baker D."/>
            <person name="Gharbi K."/>
            <person name="Hall N."/>
            <person name="Watson M."/>
            <person name="Adriaenssens E.M."/>
            <person name="Foster-Nyarko E."/>
            <person name="Jarju S."/>
            <person name="Secka A."/>
            <person name="Antonio M."/>
            <person name="Oren A."/>
            <person name="Chaudhuri R.R."/>
            <person name="La Ragione R."/>
            <person name="Hildebrand F."/>
            <person name="Pallen M.J."/>
        </authorList>
    </citation>
    <scope>NUCLEOTIDE SEQUENCE</scope>
    <source>
        <strain evidence="4">CHK189-11263</strain>
    </source>
</reference>
<dbReference type="GO" id="GO:0000272">
    <property type="term" value="P:polysaccharide catabolic process"/>
    <property type="evidence" value="ECO:0007669"/>
    <property type="project" value="InterPro"/>
</dbReference>
<dbReference type="Gene3D" id="1.10.1330.10">
    <property type="entry name" value="Dockerin domain"/>
    <property type="match status" value="1"/>
</dbReference>
<dbReference type="InterPro" id="IPR016134">
    <property type="entry name" value="Dockerin_dom"/>
</dbReference>
<dbReference type="InterPro" id="IPR036439">
    <property type="entry name" value="Dockerin_dom_sf"/>
</dbReference>
<accession>A0A9D2MBU0</accession>
<proteinExistence type="predicted"/>
<dbReference type="AlphaFoldDB" id="A0A9D2MBU0"/>
<evidence type="ECO:0000256" key="2">
    <source>
        <dbReference type="SAM" id="SignalP"/>
    </source>
</evidence>
<dbReference type="SMART" id="SM00939">
    <property type="entry name" value="PepX_C"/>
    <property type="match status" value="1"/>
</dbReference>
<dbReference type="InterPro" id="IPR018247">
    <property type="entry name" value="EF_Hand_1_Ca_BS"/>
</dbReference>
<dbReference type="SUPFAM" id="SSF63446">
    <property type="entry name" value="Type I dockerin domain"/>
    <property type="match status" value="1"/>
</dbReference>
<evidence type="ECO:0000313" key="4">
    <source>
        <dbReference type="EMBL" id="HJB57502.1"/>
    </source>
</evidence>
<dbReference type="InterPro" id="IPR029058">
    <property type="entry name" value="AB_hydrolase_fold"/>
</dbReference>
<dbReference type="PROSITE" id="PS00018">
    <property type="entry name" value="EF_HAND_1"/>
    <property type="match status" value="1"/>
</dbReference>
<dbReference type="Pfam" id="PF08530">
    <property type="entry name" value="PepX_C"/>
    <property type="match status" value="1"/>
</dbReference>
<dbReference type="InterPro" id="IPR002105">
    <property type="entry name" value="Dockerin_1_rpt"/>
</dbReference>
<dbReference type="SUPFAM" id="SSF49785">
    <property type="entry name" value="Galactose-binding domain-like"/>
    <property type="match status" value="1"/>
</dbReference>
<feature type="domain" description="Dockerin" evidence="3">
    <location>
        <begin position="1005"/>
        <end position="1070"/>
    </location>
</feature>
<evidence type="ECO:0000313" key="5">
    <source>
        <dbReference type="Proteomes" id="UP000824208"/>
    </source>
</evidence>
<reference evidence="4" key="2">
    <citation type="submission" date="2021-04" db="EMBL/GenBank/DDBJ databases">
        <authorList>
            <person name="Gilroy R."/>
        </authorList>
    </citation>
    <scope>NUCLEOTIDE SEQUENCE</scope>
    <source>
        <strain evidence="4">CHK189-11263</strain>
    </source>
</reference>
<dbReference type="Gene3D" id="3.40.50.1820">
    <property type="entry name" value="alpha/beta hydrolase"/>
    <property type="match status" value="2"/>
</dbReference>
<dbReference type="CDD" id="cd14256">
    <property type="entry name" value="Dockerin_I"/>
    <property type="match status" value="1"/>
</dbReference>
<comment type="caution">
    <text evidence="4">The sequence shown here is derived from an EMBL/GenBank/DDBJ whole genome shotgun (WGS) entry which is preliminary data.</text>
</comment>
<dbReference type="Proteomes" id="UP000824208">
    <property type="component" value="Unassembled WGS sequence"/>
</dbReference>
<protein>
    <recommendedName>
        <fullName evidence="3">Dockerin domain-containing protein</fullName>
    </recommendedName>
</protein>
<dbReference type="GO" id="GO:0008239">
    <property type="term" value="F:dipeptidyl-peptidase activity"/>
    <property type="evidence" value="ECO:0007669"/>
    <property type="project" value="InterPro"/>
</dbReference>
<keyword evidence="1" id="KW-0378">Hydrolase</keyword>
<feature type="signal peptide" evidence="2">
    <location>
        <begin position="1"/>
        <end position="27"/>
    </location>
</feature>
<keyword evidence="2" id="KW-0732">Signal</keyword>
<dbReference type="Pfam" id="PF02129">
    <property type="entry name" value="Peptidase_S15"/>
    <property type="match status" value="1"/>
</dbReference>
<dbReference type="InterPro" id="IPR000383">
    <property type="entry name" value="Xaa-Pro-like_dom"/>
</dbReference>
<dbReference type="GO" id="GO:0004553">
    <property type="term" value="F:hydrolase activity, hydrolyzing O-glycosyl compounds"/>
    <property type="evidence" value="ECO:0007669"/>
    <property type="project" value="InterPro"/>
</dbReference>
<dbReference type="InterPro" id="IPR008979">
    <property type="entry name" value="Galactose-bd-like_sf"/>
</dbReference>
<name>A0A9D2MBU0_9FIRM</name>
<dbReference type="Pfam" id="PF00404">
    <property type="entry name" value="Dockerin_1"/>
    <property type="match status" value="1"/>
</dbReference>
<dbReference type="Gene3D" id="2.60.120.260">
    <property type="entry name" value="Galactose-binding domain-like"/>
    <property type="match status" value="1"/>
</dbReference>
<feature type="chain" id="PRO_5038898397" description="Dockerin domain-containing protein" evidence="2">
    <location>
        <begin position="28"/>
        <end position="1070"/>
    </location>
</feature>
<dbReference type="InterPro" id="IPR013736">
    <property type="entry name" value="Xaa-Pro_dipept_C"/>
</dbReference>
<sequence length="1070" mass="116581">MRQVSKKLLSLLMAGSMLWSLSLPALAAEGETDPDAIVTREALEARLGGDYVYDGIQTRSGEEGLTQQQVISALLAWAGMKESQLGQYPRDYIAMADSMGMVDKDAEGYDATQLCTQAELEDMLEEAGVLYDALHDPDGKKPLFMNGMAQPIFEYSDPTQDNDVDGTGAVRYCVYVETNYDTDGDGELDLVKALVQIPREAINSDGGFATIYEARPYITGCTSGSTPYGDGTYDLESMYSQPAARVPAGTATTAEAVAAADADDWYYWNPYESMYDYEDLTWYDYYLVRGFAVVECGGLGTKGSDGFETCGTDLEIDAFKCVIEWLTGDRVAYTDKTRNIAIEANWSNGKVGMTGRSYAGTTQFGLATTGVKGLETIVPVAGIASWYEYTNSQGISTSRNPAYSDYLAWYCSGRYLDDADWATIQENYGNYLNQIRMDQLALNGDYGAHWVNRDYTLNADQIQCPALIVHGLNDDNVRTKEFQLMYDAYQQAGQPVKLLLHQGHHMTPTYPAGNMEMYIDDQLYDEILNQWFSHYLYGLDNGIENMAAVTVQSNLDANDWDYYDSWDTAYEMVLSAQASEDTTTISSDYAGIGVSSRNWQDTFTSGSTASNAMYVTDVKQDTTIQGSVAVKFRAATSNVDSASAAAPRGDAAASEVSAPMDHDNFVDPSNVENTAPANGINALALDDGTTPLSERDALMVSAMLVDIAPEGETFPAFRNNNVTETILEEDGAWMGGGVDNFDLMVFSPQDVEYKIIARGWMDLCNPNAGFDSASASAENKVSLVEGQYYDYTLYLQPNAYEVQAGHKLALVIYAYEPGKASYSQNYAITLDNSSVSAAIPVHDSSSDGTVTARYVDGALADLDKLTASVTGAEAAGGNERVPYVFSYTGPDENLGNVTVCFTVEGEPAEVLTENYVFEGLNGFQVLTEERKDNGDGSVTYRAVLSYNLDETASPEAKDMLSFVLRTAAGQDGSITVTLNDAIFTYSEDHDLHYAEITGAPVVTEVVAVRYDVNGDGVFNQADITEAQTYYRAAQGDEDWAVAEKADANGDGVITLEDFVILADLWLDVLG</sequence>
<evidence type="ECO:0000256" key="1">
    <source>
        <dbReference type="ARBA" id="ARBA00022801"/>
    </source>
</evidence>
<evidence type="ECO:0000259" key="3">
    <source>
        <dbReference type="PROSITE" id="PS51766"/>
    </source>
</evidence>
<dbReference type="EMBL" id="DWYC01000070">
    <property type="protein sequence ID" value="HJB57502.1"/>
    <property type="molecule type" value="Genomic_DNA"/>
</dbReference>
<dbReference type="SUPFAM" id="SSF53474">
    <property type="entry name" value="alpha/beta-Hydrolases"/>
    <property type="match status" value="1"/>
</dbReference>
<gene>
    <name evidence="4" type="ORF">H9714_08120</name>
</gene>
<dbReference type="PROSITE" id="PS51766">
    <property type="entry name" value="DOCKERIN"/>
    <property type="match status" value="1"/>
</dbReference>
<organism evidence="4 5">
    <name type="scientific">Candidatus Flavonifractor intestinipullorum</name>
    <dbReference type="NCBI Taxonomy" id="2838587"/>
    <lineage>
        <taxon>Bacteria</taxon>
        <taxon>Bacillati</taxon>
        <taxon>Bacillota</taxon>
        <taxon>Clostridia</taxon>
        <taxon>Eubacteriales</taxon>
        <taxon>Oscillospiraceae</taxon>
        <taxon>Flavonifractor</taxon>
    </lineage>
</organism>